<dbReference type="InterPro" id="IPR007159">
    <property type="entry name" value="SpoVT-AbrB_dom"/>
</dbReference>
<protein>
    <recommendedName>
        <fullName evidence="1">SpoVT-AbrB domain-containing protein</fullName>
    </recommendedName>
</protein>
<name>A0A0F9QQZ4_9ZZZZ</name>
<dbReference type="SUPFAM" id="SSF89447">
    <property type="entry name" value="AbrB/MazE/MraZ-like"/>
    <property type="match status" value="1"/>
</dbReference>
<proteinExistence type="predicted"/>
<gene>
    <name evidence="2" type="ORF">LCGC14_0744060</name>
</gene>
<reference evidence="2" key="1">
    <citation type="journal article" date="2015" name="Nature">
        <title>Complex archaea that bridge the gap between prokaryotes and eukaryotes.</title>
        <authorList>
            <person name="Spang A."/>
            <person name="Saw J.H."/>
            <person name="Jorgensen S.L."/>
            <person name="Zaremba-Niedzwiedzka K."/>
            <person name="Martijn J."/>
            <person name="Lind A.E."/>
            <person name="van Eijk R."/>
            <person name="Schleper C."/>
            <person name="Guy L."/>
            <person name="Ettema T.J."/>
        </authorList>
    </citation>
    <scope>NUCLEOTIDE SEQUENCE</scope>
</reference>
<dbReference type="EMBL" id="LAZR01001768">
    <property type="protein sequence ID" value="KKN39372.1"/>
    <property type="molecule type" value="Genomic_DNA"/>
</dbReference>
<dbReference type="GO" id="GO:0003677">
    <property type="term" value="F:DNA binding"/>
    <property type="evidence" value="ECO:0007669"/>
    <property type="project" value="InterPro"/>
</dbReference>
<dbReference type="Pfam" id="PF04014">
    <property type="entry name" value="MazE_antitoxin"/>
    <property type="match status" value="1"/>
</dbReference>
<organism evidence="2">
    <name type="scientific">marine sediment metagenome</name>
    <dbReference type="NCBI Taxonomy" id="412755"/>
    <lineage>
        <taxon>unclassified sequences</taxon>
        <taxon>metagenomes</taxon>
        <taxon>ecological metagenomes</taxon>
    </lineage>
</organism>
<evidence type="ECO:0000259" key="1">
    <source>
        <dbReference type="Pfam" id="PF04014"/>
    </source>
</evidence>
<accession>A0A0F9QQZ4</accession>
<dbReference type="AlphaFoldDB" id="A0A0F9QQZ4"/>
<feature type="domain" description="SpoVT-AbrB" evidence="1">
    <location>
        <begin position="14"/>
        <end position="48"/>
    </location>
</feature>
<dbReference type="InterPro" id="IPR037914">
    <property type="entry name" value="SpoVT-AbrB_sf"/>
</dbReference>
<evidence type="ECO:0000313" key="2">
    <source>
        <dbReference type="EMBL" id="KKN39372.1"/>
    </source>
</evidence>
<comment type="caution">
    <text evidence="2">The sequence shown here is derived from an EMBL/GenBank/DDBJ whole genome shotgun (WGS) entry which is preliminary data.</text>
</comment>
<sequence>MKSERKVQGAQWYITLPKDWRRGHGVEKGDTMDAIFEPDSVMILNPQNRQLSALEGKLIGILTALPGLVDTRELIDGLREIVDDLAST</sequence>